<gene>
    <name evidence="2" type="ORF">CK820_G0054645</name>
</gene>
<accession>A0A2J8INP4</accession>
<protein>
    <submittedName>
        <fullName evidence="2">TBL3 isoform 8</fullName>
    </submittedName>
</protein>
<evidence type="ECO:0000313" key="2">
    <source>
        <dbReference type="EMBL" id="PNI12147.1"/>
    </source>
</evidence>
<reference evidence="2 3" key="1">
    <citation type="submission" date="2017-12" db="EMBL/GenBank/DDBJ databases">
        <title>High-resolution comparative analysis of great ape genomes.</title>
        <authorList>
            <person name="Pollen A."/>
            <person name="Hastie A."/>
            <person name="Hormozdiari F."/>
            <person name="Dougherty M."/>
            <person name="Liu R."/>
            <person name="Chaisson M."/>
            <person name="Hoppe E."/>
            <person name="Hill C."/>
            <person name="Pang A."/>
            <person name="Hillier L."/>
            <person name="Baker C."/>
            <person name="Armstrong J."/>
            <person name="Shendure J."/>
            <person name="Paten B."/>
            <person name="Wilson R."/>
            <person name="Chao H."/>
            <person name="Schneider V."/>
            <person name="Ventura M."/>
            <person name="Kronenberg Z."/>
            <person name="Murali S."/>
            <person name="Gordon D."/>
            <person name="Cantsilieris S."/>
            <person name="Munson K."/>
            <person name="Nelson B."/>
            <person name="Raja A."/>
            <person name="Underwood J."/>
            <person name="Diekhans M."/>
            <person name="Fiddes I."/>
            <person name="Haussler D."/>
            <person name="Eichler E."/>
        </authorList>
    </citation>
    <scope>NUCLEOTIDE SEQUENCE [LARGE SCALE GENOMIC DNA]</scope>
    <source>
        <strain evidence="2">Yerkes chimp pedigree #C0471</strain>
    </source>
</reference>
<dbReference type="Proteomes" id="UP000236370">
    <property type="component" value="Unassembled WGS sequence"/>
</dbReference>
<dbReference type="EMBL" id="NBAG03000676">
    <property type="protein sequence ID" value="PNI12147.1"/>
    <property type="molecule type" value="Genomic_DNA"/>
</dbReference>
<sequence length="77" mass="8000">MTETAAGVGRFKTNYAVERKIEPFYKGGKAQTSLSPAGPDWPAPLLRLWHQSQHSGSGLGGRAAESGAGGPGGHHCL</sequence>
<name>A0A2J8INP4_PANTR</name>
<dbReference type="AlphaFoldDB" id="A0A2J8INP4"/>
<evidence type="ECO:0000256" key="1">
    <source>
        <dbReference type="SAM" id="MobiDB-lite"/>
    </source>
</evidence>
<comment type="caution">
    <text evidence="2">The sequence shown here is derived from an EMBL/GenBank/DDBJ whole genome shotgun (WGS) entry which is preliminary data.</text>
</comment>
<feature type="region of interest" description="Disordered" evidence="1">
    <location>
        <begin position="50"/>
        <end position="77"/>
    </location>
</feature>
<feature type="compositionally biased region" description="Gly residues" evidence="1">
    <location>
        <begin position="57"/>
        <end position="77"/>
    </location>
</feature>
<proteinExistence type="predicted"/>
<organism evidence="2 3">
    <name type="scientific">Pan troglodytes</name>
    <name type="common">Chimpanzee</name>
    <dbReference type="NCBI Taxonomy" id="9598"/>
    <lineage>
        <taxon>Eukaryota</taxon>
        <taxon>Metazoa</taxon>
        <taxon>Chordata</taxon>
        <taxon>Craniata</taxon>
        <taxon>Vertebrata</taxon>
        <taxon>Euteleostomi</taxon>
        <taxon>Mammalia</taxon>
        <taxon>Eutheria</taxon>
        <taxon>Euarchontoglires</taxon>
        <taxon>Primates</taxon>
        <taxon>Haplorrhini</taxon>
        <taxon>Catarrhini</taxon>
        <taxon>Hominidae</taxon>
        <taxon>Pan</taxon>
    </lineage>
</organism>
<evidence type="ECO:0000313" key="3">
    <source>
        <dbReference type="Proteomes" id="UP000236370"/>
    </source>
</evidence>